<sequence length="44" mass="4951">MDAHAFTYGSRILFHPGWVRAFHPGGYEPESTAGRRLLAHELPT</sequence>
<dbReference type="EMBL" id="CP058905">
    <property type="protein sequence ID" value="QLJ96723.1"/>
    <property type="molecule type" value="Genomic_DNA"/>
</dbReference>
<evidence type="ECO:0000259" key="1">
    <source>
        <dbReference type="Pfam" id="PF13699"/>
    </source>
</evidence>
<gene>
    <name evidence="2" type="ORF">HZU44_17605</name>
</gene>
<dbReference type="Pfam" id="PF13699">
    <property type="entry name" value="eCIS_core"/>
    <property type="match status" value="1"/>
</dbReference>
<feature type="domain" description="eCIS core" evidence="1">
    <location>
        <begin position="1"/>
        <end position="42"/>
    </location>
</feature>
<evidence type="ECO:0000313" key="2">
    <source>
        <dbReference type="EMBL" id="QLJ96723.1"/>
    </source>
</evidence>
<proteinExistence type="predicted"/>
<accession>A0A7D6CC07</accession>
<organism evidence="2">
    <name type="scientific">Micromonospora carbonacea</name>
    <dbReference type="NCBI Taxonomy" id="47853"/>
    <lineage>
        <taxon>Bacteria</taxon>
        <taxon>Bacillati</taxon>
        <taxon>Actinomycetota</taxon>
        <taxon>Actinomycetes</taxon>
        <taxon>Micromonosporales</taxon>
        <taxon>Micromonosporaceae</taxon>
        <taxon>Micromonospora</taxon>
    </lineage>
</organism>
<protein>
    <submittedName>
        <fullName evidence="2">DUF4157 domain-containing protein</fullName>
    </submittedName>
</protein>
<dbReference type="AlphaFoldDB" id="A0A7D6CC07"/>
<dbReference type="InterPro" id="IPR025295">
    <property type="entry name" value="eCIS_core_dom"/>
</dbReference>
<name>A0A7D6CC07_9ACTN</name>
<reference evidence="2" key="1">
    <citation type="submission" date="2020-08" db="EMBL/GenBank/DDBJ databases">
        <title>A bifunctional nitrone conjugated secondary metabolite targeting the ribosome.</title>
        <authorList>
            <person name="Limbrick E.M."/>
            <person name="Graf M."/>
            <person name="Derewacz D.K."/>
            <person name="Nguyen F."/>
            <person name="Spraggins J.M."/>
            <person name="Wieland M."/>
            <person name="Ynigez-Gutierrez A.E."/>
            <person name="Reisman B.J."/>
            <person name="Zinshteyn B."/>
            <person name="McCulloch K."/>
            <person name="Iverson T.M."/>
            <person name="Green R."/>
            <person name="Wilson D.N."/>
            <person name="Bachmann B.O."/>
        </authorList>
    </citation>
    <scope>NUCLEOTIDE SEQUENCE</scope>
    <source>
        <strain evidence="2">Africana</strain>
    </source>
</reference>